<dbReference type="RefSeq" id="WP_240572553.1">
    <property type="nucleotide sequence ID" value="NZ_CP136709.1"/>
</dbReference>
<evidence type="ECO:0008006" key="3">
    <source>
        <dbReference type="Google" id="ProtNLM"/>
    </source>
</evidence>
<dbReference type="Proteomes" id="UP001156141">
    <property type="component" value="Unassembled WGS sequence"/>
</dbReference>
<evidence type="ECO:0000313" key="2">
    <source>
        <dbReference type="Proteomes" id="UP001156141"/>
    </source>
</evidence>
<evidence type="ECO:0000313" key="1">
    <source>
        <dbReference type="EMBL" id="MCH4552244.1"/>
    </source>
</evidence>
<reference evidence="1" key="1">
    <citation type="submission" date="2022-02" db="EMBL/GenBank/DDBJ databases">
        <title>Aestuariibaculum sp., a marine bacterium isolated from sediment in Guangxi.</title>
        <authorList>
            <person name="Ying J."/>
        </authorList>
    </citation>
    <scope>NUCLEOTIDE SEQUENCE</scope>
    <source>
        <strain evidence="1">L182</strain>
    </source>
</reference>
<keyword evidence="2" id="KW-1185">Reference proteome</keyword>
<name>A0ABS9RJB4_9FLAO</name>
<sequence length="184" mass="21807">MRLIILIIVLLCFSNRTVGQVEDLETDSLLFWRSERKLIWDDFKGEVDDENYISAGAIIKAGITAVLEYWNGDIPVFRINSYMKKFDSWNKISDSLSLVHEQGHFDIYEIYARKIRKAYDSLNKQKVSDIKVYESICRKYMNKSSEINNLYEESNFSKRVQVEWLERISKELEELKNYEYGSNN</sequence>
<gene>
    <name evidence="1" type="ORF">MKW35_06400</name>
</gene>
<dbReference type="EMBL" id="JAKVQD010000001">
    <property type="protein sequence ID" value="MCH4552244.1"/>
    <property type="molecule type" value="Genomic_DNA"/>
</dbReference>
<proteinExistence type="predicted"/>
<comment type="caution">
    <text evidence="1">The sequence shown here is derived from an EMBL/GenBank/DDBJ whole genome shotgun (WGS) entry which is preliminary data.</text>
</comment>
<protein>
    <recommendedName>
        <fullName evidence="3">DUF922 domain-containing protein</fullName>
    </recommendedName>
</protein>
<organism evidence="1 2">
    <name type="scientific">Aestuariibaculum lutulentum</name>
    <dbReference type="NCBI Taxonomy" id="2920935"/>
    <lineage>
        <taxon>Bacteria</taxon>
        <taxon>Pseudomonadati</taxon>
        <taxon>Bacteroidota</taxon>
        <taxon>Flavobacteriia</taxon>
        <taxon>Flavobacteriales</taxon>
        <taxon>Flavobacteriaceae</taxon>
    </lineage>
</organism>
<accession>A0ABS9RJB4</accession>